<dbReference type="GeneID" id="117359748"/>
<organism evidence="2 3">
    <name type="scientific">Geotrypetes seraphini</name>
    <name type="common">Gaboon caecilian</name>
    <name type="synonym">Caecilia seraphini</name>
    <dbReference type="NCBI Taxonomy" id="260995"/>
    <lineage>
        <taxon>Eukaryota</taxon>
        <taxon>Metazoa</taxon>
        <taxon>Chordata</taxon>
        <taxon>Craniata</taxon>
        <taxon>Vertebrata</taxon>
        <taxon>Euteleostomi</taxon>
        <taxon>Amphibia</taxon>
        <taxon>Gymnophiona</taxon>
        <taxon>Geotrypetes</taxon>
    </lineage>
</organism>
<feature type="coiled-coil region" evidence="1">
    <location>
        <begin position="277"/>
        <end position="318"/>
    </location>
</feature>
<keyword evidence="1" id="KW-0175">Coiled coil</keyword>
<evidence type="ECO:0000313" key="2">
    <source>
        <dbReference type="Proteomes" id="UP000515159"/>
    </source>
</evidence>
<dbReference type="KEGG" id="gsh:117359748"/>
<feature type="coiled-coil region" evidence="1">
    <location>
        <begin position="355"/>
        <end position="386"/>
    </location>
</feature>
<proteinExistence type="predicted"/>
<evidence type="ECO:0000313" key="3">
    <source>
        <dbReference type="RefSeq" id="XP_033798857.1"/>
    </source>
</evidence>
<dbReference type="Proteomes" id="UP000515159">
    <property type="component" value="Chromosome 4"/>
</dbReference>
<protein>
    <submittedName>
        <fullName evidence="3">Outer dense fiber protein 2-like</fullName>
    </submittedName>
</protein>
<gene>
    <name evidence="3" type="primary">LOC117359748</name>
</gene>
<name>A0A6P8QJN3_GEOSA</name>
<dbReference type="RefSeq" id="XP_033798857.1">
    <property type="nucleotide sequence ID" value="XM_033942966.1"/>
</dbReference>
<dbReference type="AlphaFoldDB" id="A0A6P8QJN3"/>
<accession>A0A6P8QJN3</accession>
<evidence type="ECO:0000256" key="1">
    <source>
        <dbReference type="SAM" id="Coils"/>
    </source>
</evidence>
<keyword evidence="2" id="KW-1185">Reference proteome</keyword>
<feature type="coiled-coil region" evidence="1">
    <location>
        <begin position="503"/>
        <end position="587"/>
    </location>
</feature>
<dbReference type="InParanoid" id="A0A6P8QJN3"/>
<dbReference type="OrthoDB" id="10070555at2759"/>
<sequence length="606" mass="72423">MAVKYLKVINNSQEYKSSNTIIEMRQKSDSQIVGGLHPLVSKVYRTTEKSRQPTNESNIGNTVAGLIDEKLITDIKMTEYDKKPKLGVSQHYRIMLQSDSKVMHNSDTRQYAEFLQQQECKLGPDRFLDSKKYMMKRMAIHSKSLPTLVNSSTKKAKNLEDQDQSVTFIEIPMSKNKNEEKFLKRSLGDSQRQQRNLQRMITDYENVVRKKTLDNEREINDFQHQHEKSKQKFLHEQEWVTKDKILQNRQDILSSRDHQRKYTRSITQLELRYSHVLLEMQRRRAEIEKLHQEYEDKLKQKENEEVLLRNELAELTHSDSVEEQKETRFKNDYKRYENKKRKKNLQGKQHQWSTFENKQLEKEQQVKALEAEKQNLDAELAVMKEYLNIRNTRESRKIVDITNQLIQNADTQRQIIQEYTSLRSQTSRRPLKSLNNEKLVQLQYVTKQHAGISQAPKEGRKQTLEKSMEHFHKVLSDAKEAEKSIFRDMRMCENLWRKQDKFVNKLQENLTKLRKENSAQMRKTVSEGNMKERILQDQISKAFAELTKYENQKNKSYERLLKHRALLQEDRLKLRETEKEYARLCKMRERNQVARQTVPSYNEYVL</sequence>
<reference evidence="3" key="1">
    <citation type="submission" date="2025-08" db="UniProtKB">
        <authorList>
            <consortium name="RefSeq"/>
        </authorList>
    </citation>
    <scope>IDENTIFICATION</scope>
</reference>